<accession>A0A368P643</accession>
<name>A0A368P643_9FLAO</name>
<proteinExistence type="predicted"/>
<evidence type="ECO:0000313" key="2">
    <source>
        <dbReference type="Proteomes" id="UP000252249"/>
    </source>
</evidence>
<dbReference type="EMBL" id="QPIG01000001">
    <property type="protein sequence ID" value="RCU57926.1"/>
    <property type="molecule type" value="Genomic_DNA"/>
</dbReference>
<comment type="caution">
    <text evidence="1">The sequence shown here is derived from an EMBL/GenBank/DDBJ whole genome shotgun (WGS) entry which is preliminary data.</text>
</comment>
<organism evidence="1 2">
    <name type="scientific">Oceanihabitans sediminis</name>
    <dbReference type="NCBI Taxonomy" id="1812012"/>
    <lineage>
        <taxon>Bacteria</taxon>
        <taxon>Pseudomonadati</taxon>
        <taxon>Bacteroidota</taxon>
        <taxon>Flavobacteriia</taxon>
        <taxon>Flavobacteriales</taxon>
        <taxon>Flavobacteriaceae</taxon>
        <taxon>Oceanihabitans</taxon>
    </lineage>
</organism>
<reference evidence="1 2" key="1">
    <citation type="submission" date="2018-07" db="EMBL/GenBank/DDBJ databases">
        <title>Oceanihabitans testaceum sp. nov., isolated from marine sediment.</title>
        <authorList>
            <person name="Li C.-M."/>
        </authorList>
    </citation>
    <scope>NUCLEOTIDE SEQUENCE [LARGE SCALE GENOMIC DNA]</scope>
    <source>
        <strain evidence="1 2">S9-10</strain>
    </source>
</reference>
<sequence>MYIVDITCVTLFGLLEFLLINNKKKLFTYYHIVKLVKRAVYKAFFYVIKLKPFYKPVHFIE</sequence>
<dbReference type="Proteomes" id="UP000252249">
    <property type="component" value="Unassembled WGS sequence"/>
</dbReference>
<evidence type="ECO:0000313" key="1">
    <source>
        <dbReference type="EMBL" id="RCU57926.1"/>
    </source>
</evidence>
<keyword evidence="2" id="KW-1185">Reference proteome</keyword>
<protein>
    <submittedName>
        <fullName evidence="1">Uncharacterized protein</fullName>
    </submittedName>
</protein>
<dbReference type="AlphaFoldDB" id="A0A368P643"/>
<gene>
    <name evidence="1" type="ORF">DU428_00610</name>
</gene>